<protein>
    <recommendedName>
        <fullName evidence="1">PilZ domain-containing protein</fullName>
    </recommendedName>
</protein>
<dbReference type="InterPro" id="IPR009875">
    <property type="entry name" value="PilZ_domain"/>
</dbReference>
<evidence type="ECO:0000259" key="1">
    <source>
        <dbReference type="Pfam" id="PF07238"/>
    </source>
</evidence>
<organism evidence="2">
    <name type="scientific">uncultured microorganism</name>
    <dbReference type="NCBI Taxonomy" id="358574"/>
    <lineage>
        <taxon>unclassified sequences</taxon>
        <taxon>environmental samples</taxon>
    </lineage>
</organism>
<sequence length="197" mass="22223">MSIEQRSFFRIDAMLPCSYRIIPSKEAEQNPLPANPDANYIEKYFMENLGELDEQINELISQIGTKSTILSAVLTAINSKVNFFLQTMDQDQLTHSIPQRMVNISAGGLAFDVPEKINKDDKVDLLLKPLAEEPPILVRCKIVKIAPKGSVNLVALEFEDITEDDRRKIVYFIQTKEIEMANKKRDESGSAATFSRG</sequence>
<dbReference type="AlphaFoldDB" id="I2FJH3"/>
<dbReference type="Gene3D" id="2.40.10.220">
    <property type="entry name" value="predicted glycosyltransferase like domains"/>
    <property type="match status" value="1"/>
</dbReference>
<proteinExistence type="predicted"/>
<reference evidence="2" key="1">
    <citation type="submission" date="2012-05" db="EMBL/GenBank/DDBJ databases">
        <title>Distribution of dehalogenation activities and characterization of organohalide-responsive genes in marine subsurface sediments of the Nankai Trough plate-subduction zone.</title>
        <authorList>
            <person name="Futagami T."/>
            <person name="Morono Y."/>
            <person name="Terada T."/>
            <person name="Kaksonen A.H."/>
            <person name="Inagaki F."/>
        </authorList>
    </citation>
    <scope>NUCLEOTIDE SEQUENCE</scope>
</reference>
<feature type="domain" description="PilZ" evidence="1">
    <location>
        <begin position="97"/>
        <end position="173"/>
    </location>
</feature>
<dbReference type="Pfam" id="PF07238">
    <property type="entry name" value="PilZ"/>
    <property type="match status" value="1"/>
</dbReference>
<accession>I2FJH3</accession>
<dbReference type="GO" id="GO:0035438">
    <property type="term" value="F:cyclic-di-GMP binding"/>
    <property type="evidence" value="ECO:0007669"/>
    <property type="project" value="InterPro"/>
</dbReference>
<name>I2FJH3_9ZZZZ</name>
<dbReference type="EMBL" id="AB716302">
    <property type="protein sequence ID" value="BAM15158.2"/>
    <property type="molecule type" value="Genomic_DNA"/>
</dbReference>
<evidence type="ECO:0000313" key="2">
    <source>
        <dbReference type="EMBL" id="BAM15158.2"/>
    </source>
</evidence>